<keyword evidence="2" id="KW-1185">Reference proteome</keyword>
<name>A0ABX8Z4R9_9NEIS</name>
<reference evidence="1 2" key="1">
    <citation type="submission" date="2021-08" db="EMBL/GenBank/DDBJ databases">
        <title>complete genome sequencing of Deefgea sp. D25.</title>
        <authorList>
            <person name="Bae J.-W."/>
            <person name="Gim D.-H."/>
        </authorList>
    </citation>
    <scope>NUCLEOTIDE SEQUENCE [LARGE SCALE GENOMIC DNA]</scope>
    <source>
        <strain evidence="1 2">D25</strain>
    </source>
</reference>
<evidence type="ECO:0008006" key="3">
    <source>
        <dbReference type="Google" id="ProtNLM"/>
    </source>
</evidence>
<gene>
    <name evidence="1" type="ORF">K4H28_15030</name>
</gene>
<accession>A0ABX8Z4R9</accession>
<evidence type="ECO:0000313" key="2">
    <source>
        <dbReference type="Proteomes" id="UP000825679"/>
    </source>
</evidence>
<sequence length="170" mass="19472">MSLEEFFEHFSVVYSQLDVEGVTQLFTMPFFTLINDERTDWPDMPPLYETTQVLFNWYAAQGFHDAQYKILSVLEISSTLGTAQLAWRVMRNDGTPWEYRTSYHLKRIDGVWKIAGVIQFEEETPNVASLTQQSNHNDAPLLVVAEAALRDSITRPNAPKVSQEALKSLI</sequence>
<organism evidence="1 2">
    <name type="scientific">Deefgea tanakiae</name>
    <dbReference type="NCBI Taxonomy" id="2865840"/>
    <lineage>
        <taxon>Bacteria</taxon>
        <taxon>Pseudomonadati</taxon>
        <taxon>Pseudomonadota</taxon>
        <taxon>Betaproteobacteria</taxon>
        <taxon>Neisseriales</taxon>
        <taxon>Chitinibacteraceae</taxon>
        <taxon>Deefgea</taxon>
    </lineage>
</organism>
<protein>
    <recommendedName>
        <fullName evidence="3">SnoaL-like domain-containing protein</fullName>
    </recommendedName>
</protein>
<dbReference type="RefSeq" id="WP_221005949.1">
    <property type="nucleotide sequence ID" value="NZ_CP081150.1"/>
</dbReference>
<proteinExistence type="predicted"/>
<dbReference type="InterPro" id="IPR032710">
    <property type="entry name" value="NTF2-like_dom_sf"/>
</dbReference>
<dbReference type="SUPFAM" id="SSF54427">
    <property type="entry name" value="NTF2-like"/>
    <property type="match status" value="1"/>
</dbReference>
<dbReference type="Proteomes" id="UP000825679">
    <property type="component" value="Chromosome"/>
</dbReference>
<evidence type="ECO:0000313" key="1">
    <source>
        <dbReference type="EMBL" id="QZA77568.1"/>
    </source>
</evidence>
<dbReference type="EMBL" id="CP081150">
    <property type="protein sequence ID" value="QZA77568.1"/>
    <property type="molecule type" value="Genomic_DNA"/>
</dbReference>